<dbReference type="AlphaFoldDB" id="A0A4R7AUM0"/>
<dbReference type="EMBL" id="SNZP01000022">
    <property type="protein sequence ID" value="TDR70620.1"/>
    <property type="molecule type" value="Genomic_DNA"/>
</dbReference>
<name>A0A4R7AUM0_9NEIS</name>
<dbReference type="Proteomes" id="UP000295611">
    <property type="component" value="Unassembled WGS sequence"/>
</dbReference>
<dbReference type="GO" id="GO:0005886">
    <property type="term" value="C:plasma membrane"/>
    <property type="evidence" value="ECO:0007669"/>
    <property type="project" value="TreeGrafter"/>
</dbReference>
<dbReference type="PANTHER" id="PTHR39594">
    <property type="entry name" value="PROTEIN YCHQ"/>
    <property type="match status" value="1"/>
</dbReference>
<evidence type="ECO:0000256" key="1">
    <source>
        <dbReference type="SAM" id="Phobius"/>
    </source>
</evidence>
<keyword evidence="1" id="KW-0812">Transmembrane</keyword>
<feature type="transmembrane region" description="Helical" evidence="1">
    <location>
        <begin position="71"/>
        <end position="90"/>
    </location>
</feature>
<gene>
    <name evidence="2" type="ORF">DFP86_12212</name>
</gene>
<keyword evidence="1" id="KW-1133">Transmembrane helix</keyword>
<keyword evidence="3" id="KW-1185">Reference proteome</keyword>
<accession>A0A4R7AUM0</accession>
<dbReference type="Pfam" id="PF04247">
    <property type="entry name" value="SirB"/>
    <property type="match status" value="1"/>
</dbReference>
<evidence type="ECO:0000313" key="3">
    <source>
        <dbReference type="Proteomes" id="UP000295611"/>
    </source>
</evidence>
<dbReference type="PANTHER" id="PTHR39594:SF1">
    <property type="entry name" value="PROTEIN YCHQ"/>
    <property type="match status" value="1"/>
</dbReference>
<keyword evidence="1" id="KW-0472">Membrane</keyword>
<feature type="transmembrane region" description="Helical" evidence="1">
    <location>
        <begin position="6"/>
        <end position="27"/>
    </location>
</feature>
<evidence type="ECO:0000313" key="2">
    <source>
        <dbReference type="EMBL" id="TDR70620.1"/>
    </source>
</evidence>
<reference evidence="2 3" key="1">
    <citation type="submission" date="2019-03" db="EMBL/GenBank/DDBJ databases">
        <title>Genomic Encyclopedia of Type Strains, Phase III (KMG-III): the genomes of soil and plant-associated and newly described type strains.</title>
        <authorList>
            <person name="Whitman W."/>
        </authorList>
    </citation>
    <scope>NUCLEOTIDE SEQUENCE [LARGE SCALE GENOMIC DNA]</scope>
    <source>
        <strain evidence="2 3">CECT 8976</strain>
    </source>
</reference>
<dbReference type="InterPro" id="IPR007360">
    <property type="entry name" value="SirB"/>
</dbReference>
<dbReference type="OrthoDB" id="5588650at2"/>
<feature type="transmembrane region" description="Helical" evidence="1">
    <location>
        <begin position="102"/>
        <end position="120"/>
    </location>
</feature>
<dbReference type="RefSeq" id="WP_133684182.1">
    <property type="nucleotide sequence ID" value="NZ_SNZP01000022.1"/>
</dbReference>
<dbReference type="PIRSF" id="PIRSF005610">
    <property type="entry name" value="SirB"/>
    <property type="match status" value="1"/>
</dbReference>
<proteinExistence type="predicted"/>
<sequence>MNYFIVKDLHIACVVLSVTLFALRGGLQLAGVAWRRWRLLRIAPHVVDSVLLGAAFWLASQLHQFPFVDGWLTAKFLALVAYVLLGKQALRPDVSPRRNLGFFLAALATVAYIVGVAVTHSPRLGG</sequence>
<organism evidence="2 3">
    <name type="scientific">Paludibacterium purpuratum</name>
    <dbReference type="NCBI Taxonomy" id="1144873"/>
    <lineage>
        <taxon>Bacteria</taxon>
        <taxon>Pseudomonadati</taxon>
        <taxon>Pseudomonadota</taxon>
        <taxon>Betaproteobacteria</taxon>
        <taxon>Neisseriales</taxon>
        <taxon>Chromobacteriaceae</taxon>
        <taxon>Paludibacterium</taxon>
    </lineage>
</organism>
<protein>
    <submittedName>
        <fullName evidence="2">Putative membrane protein SirB2</fullName>
    </submittedName>
</protein>
<comment type="caution">
    <text evidence="2">The sequence shown here is derived from an EMBL/GenBank/DDBJ whole genome shotgun (WGS) entry which is preliminary data.</text>
</comment>